<proteinExistence type="inferred from homology"/>
<name>A0ABV8UH12_9PROT</name>
<feature type="domain" description="ABC transporter" evidence="6">
    <location>
        <begin position="6"/>
        <end position="239"/>
    </location>
</feature>
<dbReference type="InterPro" id="IPR003593">
    <property type="entry name" value="AAA+_ATPase"/>
</dbReference>
<gene>
    <name evidence="7" type="ORF">ACFOW6_01630</name>
</gene>
<dbReference type="Proteomes" id="UP001595799">
    <property type="component" value="Unassembled WGS sequence"/>
</dbReference>
<keyword evidence="3" id="KW-0547">Nucleotide-binding</keyword>
<evidence type="ECO:0000256" key="3">
    <source>
        <dbReference type="ARBA" id="ARBA00022741"/>
    </source>
</evidence>
<comment type="caution">
    <text evidence="7">The sequence shown here is derived from an EMBL/GenBank/DDBJ whole genome shotgun (WGS) entry which is preliminary data.</text>
</comment>
<organism evidence="7 8">
    <name type="scientific">Fodinicurvata halophila</name>
    <dbReference type="NCBI Taxonomy" id="1419723"/>
    <lineage>
        <taxon>Bacteria</taxon>
        <taxon>Pseudomonadati</taxon>
        <taxon>Pseudomonadota</taxon>
        <taxon>Alphaproteobacteria</taxon>
        <taxon>Rhodospirillales</taxon>
        <taxon>Rhodovibrionaceae</taxon>
        <taxon>Fodinicurvata</taxon>
    </lineage>
</organism>
<dbReference type="InterPro" id="IPR027417">
    <property type="entry name" value="P-loop_NTPase"/>
</dbReference>
<dbReference type="SUPFAM" id="SSF52540">
    <property type="entry name" value="P-loop containing nucleoside triphosphate hydrolases"/>
    <property type="match status" value="1"/>
</dbReference>
<dbReference type="InterPro" id="IPR052156">
    <property type="entry name" value="BCAA_Transport_ATP-bd_LivF"/>
</dbReference>
<evidence type="ECO:0000259" key="6">
    <source>
        <dbReference type="PROSITE" id="PS50893"/>
    </source>
</evidence>
<keyword evidence="2" id="KW-0813">Transport</keyword>
<evidence type="ECO:0000256" key="4">
    <source>
        <dbReference type="ARBA" id="ARBA00022840"/>
    </source>
</evidence>
<reference evidence="8" key="1">
    <citation type="journal article" date="2019" name="Int. J. Syst. Evol. Microbiol.">
        <title>The Global Catalogue of Microorganisms (GCM) 10K type strain sequencing project: providing services to taxonomists for standard genome sequencing and annotation.</title>
        <authorList>
            <consortium name="The Broad Institute Genomics Platform"/>
            <consortium name="The Broad Institute Genome Sequencing Center for Infectious Disease"/>
            <person name="Wu L."/>
            <person name="Ma J."/>
        </authorList>
    </citation>
    <scope>NUCLEOTIDE SEQUENCE [LARGE SCALE GENOMIC DNA]</scope>
    <source>
        <strain evidence="8">CECT 8472</strain>
    </source>
</reference>
<comment type="similarity">
    <text evidence="1">Belongs to the ABC transporter superfamily.</text>
</comment>
<keyword evidence="8" id="KW-1185">Reference proteome</keyword>
<evidence type="ECO:0000256" key="1">
    <source>
        <dbReference type="ARBA" id="ARBA00005417"/>
    </source>
</evidence>
<dbReference type="Pfam" id="PF00005">
    <property type="entry name" value="ABC_tran"/>
    <property type="match status" value="1"/>
</dbReference>
<evidence type="ECO:0000313" key="8">
    <source>
        <dbReference type="Proteomes" id="UP001595799"/>
    </source>
</evidence>
<protein>
    <submittedName>
        <fullName evidence="7">ABC transporter ATP-binding protein</fullName>
    </submittedName>
</protein>
<dbReference type="PANTHER" id="PTHR43820">
    <property type="entry name" value="HIGH-AFFINITY BRANCHED-CHAIN AMINO ACID TRANSPORT ATP-BINDING PROTEIN LIVF"/>
    <property type="match status" value="1"/>
</dbReference>
<keyword evidence="4 7" id="KW-0067">ATP-binding</keyword>
<dbReference type="CDD" id="cd03224">
    <property type="entry name" value="ABC_TM1139_LivF_branched"/>
    <property type="match status" value="1"/>
</dbReference>
<dbReference type="Gene3D" id="3.40.50.300">
    <property type="entry name" value="P-loop containing nucleotide triphosphate hydrolases"/>
    <property type="match status" value="1"/>
</dbReference>
<dbReference type="InterPro" id="IPR003439">
    <property type="entry name" value="ABC_transporter-like_ATP-bd"/>
</dbReference>
<dbReference type="EMBL" id="JBHSCW010000001">
    <property type="protein sequence ID" value="MFC4350234.1"/>
    <property type="molecule type" value="Genomic_DNA"/>
</dbReference>
<evidence type="ECO:0000256" key="5">
    <source>
        <dbReference type="ARBA" id="ARBA00022970"/>
    </source>
</evidence>
<evidence type="ECO:0000256" key="2">
    <source>
        <dbReference type="ARBA" id="ARBA00022448"/>
    </source>
</evidence>
<dbReference type="PANTHER" id="PTHR43820:SF4">
    <property type="entry name" value="HIGH-AFFINITY BRANCHED-CHAIN AMINO ACID TRANSPORT ATP-BINDING PROTEIN LIVF"/>
    <property type="match status" value="1"/>
</dbReference>
<dbReference type="SMART" id="SM00382">
    <property type="entry name" value="AAA"/>
    <property type="match status" value="1"/>
</dbReference>
<evidence type="ECO:0000313" key="7">
    <source>
        <dbReference type="EMBL" id="MFC4350234.1"/>
    </source>
</evidence>
<dbReference type="GO" id="GO:0005524">
    <property type="term" value="F:ATP binding"/>
    <property type="evidence" value="ECO:0007669"/>
    <property type="project" value="UniProtKB-KW"/>
</dbReference>
<sequence>MSDTLLQVDSLESGYGEIQVLWGVDLAVSSGEIVCLIGSNGAGKTTLLKTVSGLVQPWAGSIRMEGADLTGCTPDAALHAGIAQVPEGRRLFRTMSVRDNLLMGAYLRPRKDPSIPRDLERVMTIFPRLAERANQDAATLSGGEQQMCAIGRGIMSRPRLLMIDELSLGLAPRAVELLSDALVEINASGVAILLVEQDVMTALELAHRAYVLDRGVVKLSGPSAEIEKSPEVREAYIGIT</sequence>
<dbReference type="PROSITE" id="PS50893">
    <property type="entry name" value="ABC_TRANSPORTER_2"/>
    <property type="match status" value="1"/>
</dbReference>
<dbReference type="RefSeq" id="WP_382420478.1">
    <property type="nucleotide sequence ID" value="NZ_JBHSCW010000001.1"/>
</dbReference>
<accession>A0ABV8UH12</accession>
<keyword evidence="5" id="KW-0029">Amino-acid transport</keyword>